<dbReference type="RefSeq" id="WP_116570913.1">
    <property type="nucleotide sequence ID" value="NZ_QDGZ01000001.1"/>
</dbReference>
<dbReference type="Gene3D" id="2.120.10.10">
    <property type="match status" value="1"/>
</dbReference>
<comment type="caution">
    <text evidence="3">The sequence shown here is derived from an EMBL/GenBank/DDBJ whole genome shotgun (WGS) entry which is preliminary data.</text>
</comment>
<keyword evidence="2" id="KW-0732">Signal</keyword>
<organism evidence="3 4">
    <name type="scientific">Nocardioides gansuensis</name>
    <dbReference type="NCBI Taxonomy" id="2138300"/>
    <lineage>
        <taxon>Bacteria</taxon>
        <taxon>Bacillati</taxon>
        <taxon>Actinomycetota</taxon>
        <taxon>Actinomycetes</taxon>
        <taxon>Propionibacteriales</taxon>
        <taxon>Nocardioidaceae</taxon>
        <taxon>Nocardioides</taxon>
    </lineage>
</organism>
<proteinExistence type="predicted"/>
<reference evidence="3 4" key="1">
    <citation type="submission" date="2018-04" db="EMBL/GenBank/DDBJ databases">
        <title>Genome of Nocardioides gansuensis WSJ-1.</title>
        <authorList>
            <person name="Wu S."/>
            <person name="Wang G."/>
        </authorList>
    </citation>
    <scope>NUCLEOTIDE SEQUENCE [LARGE SCALE GENOMIC DNA]</scope>
    <source>
        <strain evidence="3 4">WSJ-1</strain>
    </source>
</reference>
<dbReference type="OrthoDB" id="41724at2"/>
<dbReference type="InterPro" id="IPR036278">
    <property type="entry name" value="Sialidase_sf"/>
</dbReference>
<dbReference type="Proteomes" id="UP000246018">
    <property type="component" value="Unassembled WGS sequence"/>
</dbReference>
<gene>
    <name evidence="3" type="ORF">DDE18_04115</name>
</gene>
<dbReference type="AlphaFoldDB" id="A0A2T8FGF2"/>
<name>A0A2T8FGF2_9ACTN</name>
<evidence type="ECO:0000313" key="4">
    <source>
        <dbReference type="Proteomes" id="UP000246018"/>
    </source>
</evidence>
<dbReference type="CDD" id="cd15482">
    <property type="entry name" value="Sialidase_non-viral"/>
    <property type="match status" value="1"/>
</dbReference>
<keyword evidence="4" id="KW-1185">Reference proteome</keyword>
<feature type="region of interest" description="Disordered" evidence="1">
    <location>
        <begin position="57"/>
        <end position="93"/>
    </location>
</feature>
<evidence type="ECO:0000313" key="3">
    <source>
        <dbReference type="EMBL" id="PVG84785.1"/>
    </source>
</evidence>
<evidence type="ECO:0000256" key="2">
    <source>
        <dbReference type="SAM" id="SignalP"/>
    </source>
</evidence>
<evidence type="ECO:0008006" key="5">
    <source>
        <dbReference type="Google" id="ProtNLM"/>
    </source>
</evidence>
<accession>A0A2T8FGF2</accession>
<dbReference type="SUPFAM" id="SSF50939">
    <property type="entry name" value="Sialidases"/>
    <property type="match status" value="2"/>
</dbReference>
<feature type="signal peptide" evidence="2">
    <location>
        <begin position="1"/>
        <end position="26"/>
    </location>
</feature>
<sequence>MRTRLSLGLAAGAVILAPLAIPSAQGALPPATDFAVSDDGPYTRHDGGTDQAIAHCGNAASNPAPDDVANDGDIDSNDGGNRRQGNEPTVAIDPTDPAIIVAGWNDYCMTDLAAGWMGLGFSTDGGTTWTDSTLPGYPLDDSAEGSVSPLKGRTDSGDPLVAFDNDGRLFVGGIAFNRAMPQNGSVFVSTYADNPGPAGVSGQLPKDYLRTVIVGKAGTPALAGIFQDKPLMEVDRTDSEHEDNVYFCWTKFQGAGRNKIYFARSTDHGVSFDRGQIVSDGYVQGCDIAVEADGDVYVSWRSFAAPGTGRVDGMAMTRSTDGGQTFARPTRIASFTPYFPNIGGDRECGDGPQACAPPSFVFPRIPLEPRLTADQTGTVPGIFATWNAVDPATVVPSTTAYSSATPGTVGRSLVYVSRSTNNGASWSAGVPVDPSPGDPGHQFFADVDAYAGRLVAVWQDNRTDDAYSVQLPLGNRLDAQGRAVSSGTDVVATYAATSTNGVTWTPLGQVSAATHQPSYEMFGNRDVPFQGDYNWVAIGDGNGPAAGGLFAYLAWTDNRNVVPGEDPRETEAQGGFVDGFDVLQCRIDLADPPGSVNPDVPLARADAPYTGDNCGNGGGLDQDIYGQRLSLD</sequence>
<dbReference type="EMBL" id="QDGZ01000001">
    <property type="protein sequence ID" value="PVG84785.1"/>
    <property type="molecule type" value="Genomic_DNA"/>
</dbReference>
<evidence type="ECO:0000256" key="1">
    <source>
        <dbReference type="SAM" id="MobiDB-lite"/>
    </source>
</evidence>
<feature type="chain" id="PRO_5015732154" description="Exo-alpha-sialidase" evidence="2">
    <location>
        <begin position="27"/>
        <end position="632"/>
    </location>
</feature>
<protein>
    <recommendedName>
        <fullName evidence="5">Exo-alpha-sialidase</fullName>
    </recommendedName>
</protein>